<proteinExistence type="predicted"/>
<accession>A0AAV5HM66</accession>
<dbReference type="PANTHER" id="PTHR35745:SF1">
    <property type="entry name" value="OS04G0513000 PROTEIN"/>
    <property type="match status" value="1"/>
</dbReference>
<sequence length="215" mass="22742">MTVSMSRVVSVSPPTTTFSSIQQSKTQRIHFISSNPCPSVAVPRTKLSSPHLNLESLSFGRTGLPQRSSFYCRSSTGPGSPGSGDGESRSVLDAFFLGKALAEALNERIESTIGEFLGTVGRLQAEQQKQVQEFRNDVLERAKRAKEKAAREAVEGQGVIPKSTAMNTTSITNGATPASPLTPTNSSSSSPLISEAETDQDPADTGPVLGISNDD</sequence>
<evidence type="ECO:0000313" key="3">
    <source>
        <dbReference type="Proteomes" id="UP001054252"/>
    </source>
</evidence>
<evidence type="ECO:0000313" key="2">
    <source>
        <dbReference type="EMBL" id="GKU86095.1"/>
    </source>
</evidence>
<reference evidence="2 3" key="1">
    <citation type="journal article" date="2021" name="Commun. Biol.">
        <title>The genome of Shorea leprosula (Dipterocarpaceae) highlights the ecological relevance of drought in aseasonal tropical rainforests.</title>
        <authorList>
            <person name="Ng K.K.S."/>
            <person name="Kobayashi M.J."/>
            <person name="Fawcett J.A."/>
            <person name="Hatakeyama M."/>
            <person name="Paape T."/>
            <person name="Ng C.H."/>
            <person name="Ang C.C."/>
            <person name="Tnah L.H."/>
            <person name="Lee C.T."/>
            <person name="Nishiyama T."/>
            <person name="Sese J."/>
            <person name="O'Brien M.J."/>
            <person name="Copetti D."/>
            <person name="Mohd Noor M.I."/>
            <person name="Ong R.C."/>
            <person name="Putra M."/>
            <person name="Sireger I.Z."/>
            <person name="Indrioko S."/>
            <person name="Kosugi Y."/>
            <person name="Izuno A."/>
            <person name="Isagi Y."/>
            <person name="Lee S.L."/>
            <person name="Shimizu K.K."/>
        </authorList>
    </citation>
    <scope>NUCLEOTIDE SEQUENCE [LARGE SCALE GENOMIC DNA]</scope>
    <source>
        <strain evidence="2">214</strain>
    </source>
</reference>
<dbReference type="PANTHER" id="PTHR35745">
    <property type="entry name" value="BNACNNG14650D PROTEIN"/>
    <property type="match status" value="1"/>
</dbReference>
<keyword evidence="3" id="KW-1185">Reference proteome</keyword>
<dbReference type="GO" id="GO:0009535">
    <property type="term" value="C:chloroplast thylakoid membrane"/>
    <property type="evidence" value="ECO:0007669"/>
    <property type="project" value="TreeGrafter"/>
</dbReference>
<comment type="caution">
    <text evidence="2">The sequence shown here is derived from an EMBL/GenBank/DDBJ whole genome shotgun (WGS) entry which is preliminary data.</text>
</comment>
<feature type="region of interest" description="Disordered" evidence="1">
    <location>
        <begin position="1"/>
        <end position="20"/>
    </location>
</feature>
<protein>
    <submittedName>
        <fullName evidence="2">Uncharacterized protein</fullName>
    </submittedName>
</protein>
<dbReference type="Proteomes" id="UP001054252">
    <property type="component" value="Unassembled WGS sequence"/>
</dbReference>
<name>A0AAV5HM66_9ROSI</name>
<dbReference type="AlphaFoldDB" id="A0AAV5HM66"/>
<feature type="region of interest" description="Disordered" evidence="1">
    <location>
        <begin position="149"/>
        <end position="215"/>
    </location>
</feature>
<gene>
    <name evidence="2" type="ORF">SLEP1_g664</name>
</gene>
<evidence type="ECO:0000256" key="1">
    <source>
        <dbReference type="SAM" id="MobiDB-lite"/>
    </source>
</evidence>
<dbReference type="InterPro" id="IPR040003">
    <property type="entry name" value="PG18-like"/>
</dbReference>
<feature type="compositionally biased region" description="Polar residues" evidence="1">
    <location>
        <begin position="164"/>
        <end position="175"/>
    </location>
</feature>
<dbReference type="EMBL" id="BPVZ01000001">
    <property type="protein sequence ID" value="GKU86095.1"/>
    <property type="molecule type" value="Genomic_DNA"/>
</dbReference>
<organism evidence="2 3">
    <name type="scientific">Rubroshorea leprosula</name>
    <dbReference type="NCBI Taxonomy" id="152421"/>
    <lineage>
        <taxon>Eukaryota</taxon>
        <taxon>Viridiplantae</taxon>
        <taxon>Streptophyta</taxon>
        <taxon>Embryophyta</taxon>
        <taxon>Tracheophyta</taxon>
        <taxon>Spermatophyta</taxon>
        <taxon>Magnoliopsida</taxon>
        <taxon>eudicotyledons</taxon>
        <taxon>Gunneridae</taxon>
        <taxon>Pentapetalae</taxon>
        <taxon>rosids</taxon>
        <taxon>malvids</taxon>
        <taxon>Malvales</taxon>
        <taxon>Dipterocarpaceae</taxon>
        <taxon>Rubroshorea</taxon>
    </lineage>
</organism>
<dbReference type="Pfam" id="PF20711">
    <property type="entry name" value="DUF6825"/>
    <property type="match status" value="1"/>
</dbReference>
<dbReference type="GO" id="GO:0010027">
    <property type="term" value="P:thylakoid membrane organization"/>
    <property type="evidence" value="ECO:0007669"/>
    <property type="project" value="InterPro"/>
</dbReference>
<feature type="compositionally biased region" description="Low complexity" evidence="1">
    <location>
        <begin position="176"/>
        <end position="195"/>
    </location>
</feature>